<feature type="domain" description="Thiamine pyrophosphate enzyme TPP-binding" evidence="2">
    <location>
        <begin position="55"/>
        <end position="203"/>
    </location>
</feature>
<dbReference type="PANTHER" id="PTHR42897:SF1">
    <property type="entry name" value="2-OXOACID OXIDOREDUCTASE (FERREDOXIN)"/>
    <property type="match status" value="1"/>
</dbReference>
<dbReference type="EMBL" id="RJVA01000009">
    <property type="protein sequence ID" value="ROR03014.1"/>
    <property type="molecule type" value="Genomic_DNA"/>
</dbReference>
<keyword evidence="4" id="KW-1185">Reference proteome</keyword>
<dbReference type="Proteomes" id="UP000276223">
    <property type="component" value="Unassembled WGS sequence"/>
</dbReference>
<dbReference type="InterPro" id="IPR011766">
    <property type="entry name" value="TPP_enzyme_TPP-bd"/>
</dbReference>
<accession>A0A3N1VJM3</accession>
<comment type="caution">
    <text evidence="3">The sequence shown here is derived from an EMBL/GenBank/DDBJ whole genome shotgun (WGS) entry which is preliminary data.</text>
</comment>
<evidence type="ECO:0000313" key="3">
    <source>
        <dbReference type="EMBL" id="ROR03014.1"/>
    </source>
</evidence>
<dbReference type="Pfam" id="PF02775">
    <property type="entry name" value="TPP_enzyme_C"/>
    <property type="match status" value="1"/>
</dbReference>
<protein>
    <submittedName>
        <fullName evidence="3">Ketoisovalerate ferredoxin oxidoreductase beta subunit</fullName>
    </submittedName>
</protein>
<dbReference type="InterPro" id="IPR051479">
    <property type="entry name" value="PorB-like"/>
</dbReference>
<organism evidence="3 4">
    <name type="scientific">Desulfosoma caldarium</name>
    <dbReference type="NCBI Taxonomy" id="610254"/>
    <lineage>
        <taxon>Bacteria</taxon>
        <taxon>Pseudomonadati</taxon>
        <taxon>Thermodesulfobacteriota</taxon>
        <taxon>Syntrophobacteria</taxon>
        <taxon>Syntrophobacterales</taxon>
        <taxon>Syntrophobacteraceae</taxon>
        <taxon>Desulfosoma</taxon>
    </lineage>
</organism>
<keyword evidence="1" id="KW-0560">Oxidoreductase</keyword>
<dbReference type="RefSeq" id="WP_123288816.1">
    <property type="nucleotide sequence ID" value="NZ_RJVA01000009.1"/>
</dbReference>
<evidence type="ECO:0000313" key="4">
    <source>
        <dbReference type="Proteomes" id="UP000276223"/>
    </source>
</evidence>
<dbReference type="CDD" id="cd03376">
    <property type="entry name" value="TPP_PFOR_porB_like"/>
    <property type="match status" value="1"/>
</dbReference>
<dbReference type="AlphaFoldDB" id="A0A3N1VJM3"/>
<dbReference type="GO" id="GO:0030976">
    <property type="term" value="F:thiamine pyrophosphate binding"/>
    <property type="evidence" value="ECO:0007669"/>
    <property type="project" value="InterPro"/>
</dbReference>
<name>A0A3N1VJM3_9BACT</name>
<dbReference type="NCBIfam" id="NF008818">
    <property type="entry name" value="PRK11864.1"/>
    <property type="match status" value="1"/>
</dbReference>
<dbReference type="GO" id="GO:0016491">
    <property type="term" value="F:oxidoreductase activity"/>
    <property type="evidence" value="ECO:0007669"/>
    <property type="project" value="UniProtKB-KW"/>
</dbReference>
<dbReference type="InterPro" id="IPR029061">
    <property type="entry name" value="THDP-binding"/>
</dbReference>
<reference evidence="3 4" key="1">
    <citation type="submission" date="2018-11" db="EMBL/GenBank/DDBJ databases">
        <title>Genomic Encyclopedia of Type Strains, Phase IV (KMG-IV): sequencing the most valuable type-strain genomes for metagenomic binning, comparative biology and taxonomic classification.</title>
        <authorList>
            <person name="Goeker M."/>
        </authorList>
    </citation>
    <scope>NUCLEOTIDE SEQUENCE [LARGE SCALE GENOMIC DNA]</scope>
    <source>
        <strain evidence="3 4">DSM 22027</strain>
    </source>
</reference>
<dbReference type="Gene3D" id="3.40.50.970">
    <property type="match status" value="2"/>
</dbReference>
<gene>
    <name evidence="3" type="ORF">EDC27_0269</name>
</gene>
<dbReference type="SUPFAM" id="SSF52518">
    <property type="entry name" value="Thiamin diphosphate-binding fold (THDP-binding)"/>
    <property type="match status" value="1"/>
</dbReference>
<dbReference type="GO" id="GO:0044281">
    <property type="term" value="P:small molecule metabolic process"/>
    <property type="evidence" value="ECO:0007669"/>
    <property type="project" value="UniProtKB-ARBA"/>
</dbReference>
<dbReference type="OrthoDB" id="9794954at2"/>
<evidence type="ECO:0000259" key="2">
    <source>
        <dbReference type="Pfam" id="PF02775"/>
    </source>
</evidence>
<dbReference type="PANTHER" id="PTHR42897">
    <property type="entry name" value="PYRUVATE SYNTHASE SUBUNIT PORB"/>
    <property type="match status" value="1"/>
</dbReference>
<proteinExistence type="predicted"/>
<sequence length="311" mass="34278">MESNVQDREYMCSGHVGCPGCGAAIAMRFLLKALGEKTVMVIPACCWSIIAGPYPQSTLRVPVLHTAFETGGAVASGVRAALDLQGDRETTVVTWAGDGGTFDIGFQALSGAVERNEDFIYVCYDNEAYMNTGVQRSSSTPYGAWTTTTPGQEWKKLRKKNIVEALVAHRIPYAATASIAFPEDLMRKVHKAKGIRGSRFLHIYASCPTGWRLPSELAVKIARMAVQTNIFPLYEVENGVRYTINYMPKGYLVREYFKLQGRFKHLTDADLEEIQRMVDEDWELLLRKAGLSPGAAGPIATPSRASVPFRG</sequence>
<evidence type="ECO:0000256" key="1">
    <source>
        <dbReference type="ARBA" id="ARBA00023002"/>
    </source>
</evidence>